<name>A0ABT7N6P4_9BURK</name>
<evidence type="ECO:0000313" key="4">
    <source>
        <dbReference type="Proteomes" id="UP001174908"/>
    </source>
</evidence>
<accession>A0ABT7N6P4</accession>
<dbReference type="Pfam" id="PF20228">
    <property type="entry name" value="DUF6587"/>
    <property type="match status" value="1"/>
</dbReference>
<dbReference type="EMBL" id="JASZYV010000001">
    <property type="protein sequence ID" value="MDM0043609.1"/>
    <property type="molecule type" value="Genomic_DNA"/>
</dbReference>
<protein>
    <recommendedName>
        <fullName evidence="5">Virus attachment protein p12 family protein</fullName>
    </recommendedName>
</protein>
<dbReference type="Proteomes" id="UP001174908">
    <property type="component" value="Unassembled WGS sequence"/>
</dbReference>
<keyword evidence="4" id="KW-1185">Reference proteome</keyword>
<evidence type="ECO:0008006" key="5">
    <source>
        <dbReference type="Google" id="ProtNLM"/>
    </source>
</evidence>
<keyword evidence="2" id="KW-1133">Transmembrane helix</keyword>
<evidence type="ECO:0000313" key="3">
    <source>
        <dbReference type="EMBL" id="MDM0043609.1"/>
    </source>
</evidence>
<feature type="transmembrane region" description="Helical" evidence="2">
    <location>
        <begin position="6"/>
        <end position="23"/>
    </location>
</feature>
<gene>
    <name evidence="3" type="ORF">QTH91_03865</name>
</gene>
<comment type="caution">
    <text evidence="3">The sequence shown here is derived from an EMBL/GenBank/DDBJ whole genome shotgun (WGS) entry which is preliminary data.</text>
</comment>
<organism evidence="3 4">
    <name type="scientific">Variovorax dokdonensis</name>
    <dbReference type="NCBI Taxonomy" id="344883"/>
    <lineage>
        <taxon>Bacteria</taxon>
        <taxon>Pseudomonadati</taxon>
        <taxon>Pseudomonadota</taxon>
        <taxon>Betaproteobacteria</taxon>
        <taxon>Burkholderiales</taxon>
        <taxon>Comamonadaceae</taxon>
        <taxon>Variovorax</taxon>
    </lineage>
</organism>
<feature type="region of interest" description="Disordered" evidence="1">
    <location>
        <begin position="76"/>
        <end position="105"/>
    </location>
</feature>
<dbReference type="InterPro" id="IPR046494">
    <property type="entry name" value="DUF6587"/>
</dbReference>
<keyword evidence="2" id="KW-0812">Transmembrane</keyword>
<keyword evidence="2" id="KW-0472">Membrane</keyword>
<sequence>MIQEAIVALIVVLAAAYLAWRWMPKRWRRAAAGQVAAGSQRAGLVDAEGAQLLAQSLAKDRGCGACASCSPTCASKGAGTATGHEAGRPASGRSAQSEVRLMRLR</sequence>
<evidence type="ECO:0000256" key="2">
    <source>
        <dbReference type="SAM" id="Phobius"/>
    </source>
</evidence>
<reference evidence="3" key="1">
    <citation type="submission" date="2023-06" db="EMBL/GenBank/DDBJ databases">
        <authorList>
            <person name="Jiang Y."/>
            <person name="Liu Q."/>
        </authorList>
    </citation>
    <scope>NUCLEOTIDE SEQUENCE</scope>
    <source>
        <strain evidence="3">CGMCC 1.12089</strain>
    </source>
</reference>
<dbReference type="RefSeq" id="WP_286658704.1">
    <property type="nucleotide sequence ID" value="NZ_JASZYV010000001.1"/>
</dbReference>
<evidence type="ECO:0000256" key="1">
    <source>
        <dbReference type="SAM" id="MobiDB-lite"/>
    </source>
</evidence>
<proteinExistence type="predicted"/>